<sequence>MKTLLLLCLSAALVSVPAAVAADSIASRAVRTTIDGIDVIAYPTGVKDVVTIRGALPAGDAFADDNVAVATLTGMMLDKGTTSADKFAIAQKLESVGATISFDVGTQMAEVNAKCLKKDAALVIGLIAEQLRSPAFSPEEFDKVKKQFAGGLKRQLESTEFRAADAFTRAVYPLGHPNRQPAPDELLAAAASAKLDDVKAFHAKYYGPAHMTLVIVGDLDIPQLQQDITKSFAGWTGGVDVIHPAKAKMTDAARDQNVFMADKTSVTVIMGESSGLRYSDPDYQALRVGTAILGSGFTGRLMSTVRDKEGLTYGIGSNLAHDTFSDGDWKISATFAPALLDQGLASTKRQLDLWYENGVTDQELAHRKTDLIGSFKVGLATTDGMAASLLNTIHRGYDLNWLDEYPKKIDSLTTAQVNGAIKKYVRPDEVYIIKAGTIPGATAAP</sequence>
<dbReference type="InterPro" id="IPR011249">
    <property type="entry name" value="Metalloenz_LuxS/M16"/>
</dbReference>
<keyword evidence="2" id="KW-0479">Metal-binding</keyword>
<feature type="signal peptide" evidence="6">
    <location>
        <begin position="1"/>
        <end position="21"/>
    </location>
</feature>
<reference evidence="8" key="1">
    <citation type="submission" date="2021-08" db="EMBL/GenBank/DDBJ databases">
        <title>Genome of a novel bacterium of the phylum Verrucomicrobia, Oleiharenicola sp. KSB-15.</title>
        <authorList>
            <person name="Chung J.-H."/>
            <person name="Ahn J.-H."/>
            <person name="Yoon Y."/>
            <person name="Kim D.-Y."/>
            <person name="An S.-H."/>
            <person name="Park I."/>
            <person name="Yeon J."/>
        </authorList>
    </citation>
    <scope>NUCLEOTIDE SEQUENCE</scope>
    <source>
        <strain evidence="8">KSB-15</strain>
    </source>
</reference>
<keyword evidence="4" id="KW-0862">Zinc</keyword>
<dbReference type="Pfam" id="PF05193">
    <property type="entry name" value="Peptidase_M16_C"/>
    <property type="match status" value="1"/>
</dbReference>
<dbReference type="PANTHER" id="PTHR11851:SF149">
    <property type="entry name" value="GH01077P"/>
    <property type="match status" value="1"/>
</dbReference>
<keyword evidence="1" id="KW-0645">Protease</keyword>
<evidence type="ECO:0000256" key="1">
    <source>
        <dbReference type="ARBA" id="ARBA00022670"/>
    </source>
</evidence>
<keyword evidence="5" id="KW-0482">Metalloprotease</keyword>
<dbReference type="RefSeq" id="WP_220161220.1">
    <property type="nucleotide sequence ID" value="NZ_CP080507.1"/>
</dbReference>
<keyword evidence="3" id="KW-0378">Hydrolase</keyword>
<dbReference type="PANTHER" id="PTHR11851">
    <property type="entry name" value="METALLOPROTEASE"/>
    <property type="match status" value="1"/>
</dbReference>
<evidence type="ECO:0000259" key="7">
    <source>
        <dbReference type="Pfam" id="PF05193"/>
    </source>
</evidence>
<dbReference type="InterPro" id="IPR050361">
    <property type="entry name" value="MPP/UQCRC_Complex"/>
</dbReference>
<dbReference type="KEGG" id="ole:K0B96_12450"/>
<dbReference type="Gene3D" id="3.30.830.10">
    <property type="entry name" value="Metalloenzyme, LuxS/M16 peptidase-like"/>
    <property type="match status" value="2"/>
</dbReference>
<feature type="chain" id="PRO_5034368971" evidence="6">
    <location>
        <begin position="22"/>
        <end position="445"/>
    </location>
</feature>
<name>A0A8F9XKE3_9BACT</name>
<keyword evidence="9" id="KW-1185">Reference proteome</keyword>
<keyword evidence="6" id="KW-0732">Signal</keyword>
<dbReference type="GO" id="GO:0046872">
    <property type="term" value="F:metal ion binding"/>
    <property type="evidence" value="ECO:0007669"/>
    <property type="project" value="UniProtKB-KW"/>
</dbReference>
<dbReference type="Proteomes" id="UP000825051">
    <property type="component" value="Chromosome"/>
</dbReference>
<gene>
    <name evidence="8" type="ORF">K0B96_12450</name>
</gene>
<evidence type="ECO:0000256" key="2">
    <source>
        <dbReference type="ARBA" id="ARBA00022723"/>
    </source>
</evidence>
<evidence type="ECO:0000256" key="6">
    <source>
        <dbReference type="SAM" id="SignalP"/>
    </source>
</evidence>
<dbReference type="GO" id="GO:0008237">
    <property type="term" value="F:metallopeptidase activity"/>
    <property type="evidence" value="ECO:0007669"/>
    <property type="project" value="UniProtKB-KW"/>
</dbReference>
<evidence type="ECO:0000256" key="4">
    <source>
        <dbReference type="ARBA" id="ARBA00022833"/>
    </source>
</evidence>
<dbReference type="AlphaFoldDB" id="A0A8F9XKE3"/>
<evidence type="ECO:0000256" key="3">
    <source>
        <dbReference type="ARBA" id="ARBA00022801"/>
    </source>
</evidence>
<feature type="domain" description="Peptidase M16 C-terminal" evidence="7">
    <location>
        <begin position="194"/>
        <end position="368"/>
    </location>
</feature>
<dbReference type="InterPro" id="IPR007863">
    <property type="entry name" value="Peptidase_M16_C"/>
</dbReference>
<evidence type="ECO:0000313" key="8">
    <source>
        <dbReference type="EMBL" id="QYM78116.1"/>
    </source>
</evidence>
<organism evidence="8 9">
    <name type="scientific">Horticoccus luteus</name>
    <dbReference type="NCBI Taxonomy" id="2862869"/>
    <lineage>
        <taxon>Bacteria</taxon>
        <taxon>Pseudomonadati</taxon>
        <taxon>Verrucomicrobiota</taxon>
        <taxon>Opitutia</taxon>
        <taxon>Opitutales</taxon>
        <taxon>Opitutaceae</taxon>
        <taxon>Horticoccus</taxon>
    </lineage>
</organism>
<proteinExistence type="predicted"/>
<evidence type="ECO:0000256" key="5">
    <source>
        <dbReference type="ARBA" id="ARBA00023049"/>
    </source>
</evidence>
<dbReference type="SUPFAM" id="SSF63411">
    <property type="entry name" value="LuxS/MPP-like metallohydrolase"/>
    <property type="match status" value="2"/>
</dbReference>
<dbReference type="EMBL" id="CP080507">
    <property type="protein sequence ID" value="QYM78116.1"/>
    <property type="molecule type" value="Genomic_DNA"/>
</dbReference>
<protein>
    <submittedName>
        <fullName evidence="8">Insulinase family protein</fullName>
    </submittedName>
</protein>
<evidence type="ECO:0000313" key="9">
    <source>
        <dbReference type="Proteomes" id="UP000825051"/>
    </source>
</evidence>
<dbReference type="GO" id="GO:0006508">
    <property type="term" value="P:proteolysis"/>
    <property type="evidence" value="ECO:0007669"/>
    <property type="project" value="UniProtKB-KW"/>
</dbReference>
<accession>A0A8F9XKE3</accession>